<evidence type="ECO:0000259" key="1">
    <source>
        <dbReference type="Pfam" id="PF07992"/>
    </source>
</evidence>
<name>S3DMN2_GLAL2</name>
<dbReference type="PANTHER" id="PTHR43735">
    <property type="entry name" value="APOPTOSIS-INDUCING FACTOR 1"/>
    <property type="match status" value="1"/>
</dbReference>
<dbReference type="Proteomes" id="UP000016922">
    <property type="component" value="Unassembled WGS sequence"/>
</dbReference>
<dbReference type="EMBL" id="KE145358">
    <property type="protein sequence ID" value="EPE33331.1"/>
    <property type="molecule type" value="Genomic_DNA"/>
</dbReference>
<organism evidence="2 3">
    <name type="scientific">Glarea lozoyensis (strain ATCC 20868 / MF5171)</name>
    <dbReference type="NCBI Taxonomy" id="1116229"/>
    <lineage>
        <taxon>Eukaryota</taxon>
        <taxon>Fungi</taxon>
        <taxon>Dikarya</taxon>
        <taxon>Ascomycota</taxon>
        <taxon>Pezizomycotina</taxon>
        <taxon>Leotiomycetes</taxon>
        <taxon>Helotiales</taxon>
        <taxon>Helotiaceae</taxon>
        <taxon>Glarea</taxon>
    </lineage>
</organism>
<dbReference type="PANTHER" id="PTHR43735:SF5">
    <property type="entry name" value="FAD_NAD(P)-BINDING DOMAIN-CONTAINING PROTEIN"/>
    <property type="match status" value="1"/>
</dbReference>
<dbReference type="OrthoDB" id="202203at2759"/>
<dbReference type="STRING" id="1116229.S3DMN2"/>
<dbReference type="PRINTS" id="PR00368">
    <property type="entry name" value="FADPNR"/>
</dbReference>
<proteinExistence type="predicted"/>
<dbReference type="Pfam" id="PF07992">
    <property type="entry name" value="Pyr_redox_2"/>
    <property type="match status" value="1"/>
</dbReference>
<dbReference type="Gene3D" id="3.50.50.100">
    <property type="match status" value="1"/>
</dbReference>
<dbReference type="eggNOG" id="KOG1336">
    <property type="taxonomic scope" value="Eukaryota"/>
</dbReference>
<dbReference type="GO" id="GO:0004174">
    <property type="term" value="F:electron-transferring-flavoprotein dehydrogenase activity"/>
    <property type="evidence" value="ECO:0007669"/>
    <property type="project" value="TreeGrafter"/>
</dbReference>
<dbReference type="OMA" id="GHEHLAF"/>
<dbReference type="InterPro" id="IPR036188">
    <property type="entry name" value="FAD/NAD-bd_sf"/>
</dbReference>
<dbReference type="GO" id="GO:0005737">
    <property type="term" value="C:cytoplasm"/>
    <property type="evidence" value="ECO:0007669"/>
    <property type="project" value="TreeGrafter"/>
</dbReference>
<dbReference type="PRINTS" id="PR00469">
    <property type="entry name" value="PNDRDTASEII"/>
</dbReference>
<reference evidence="2 3" key="1">
    <citation type="journal article" date="2013" name="BMC Genomics">
        <title>Genomics-driven discovery of the pneumocandin biosynthetic gene cluster in the fungus Glarea lozoyensis.</title>
        <authorList>
            <person name="Chen L."/>
            <person name="Yue Q."/>
            <person name="Zhang X."/>
            <person name="Xiang M."/>
            <person name="Wang C."/>
            <person name="Li S."/>
            <person name="Che Y."/>
            <person name="Ortiz-Lopez F.J."/>
            <person name="Bills G.F."/>
            <person name="Liu X."/>
            <person name="An Z."/>
        </authorList>
    </citation>
    <scope>NUCLEOTIDE SEQUENCE [LARGE SCALE GENOMIC DNA]</scope>
    <source>
        <strain evidence="3">ATCC 20868 / MF5171</strain>
    </source>
</reference>
<dbReference type="AlphaFoldDB" id="S3DMN2"/>
<evidence type="ECO:0000313" key="2">
    <source>
        <dbReference type="EMBL" id="EPE33331.1"/>
    </source>
</evidence>
<accession>S3DMN2</accession>
<dbReference type="InterPro" id="IPR023753">
    <property type="entry name" value="FAD/NAD-binding_dom"/>
</dbReference>
<dbReference type="KEGG" id="glz:GLAREA_06343"/>
<dbReference type="RefSeq" id="XP_008079948.1">
    <property type="nucleotide sequence ID" value="XM_008081757.1"/>
</dbReference>
<keyword evidence="3" id="KW-1185">Reference proteome</keyword>
<gene>
    <name evidence="2" type="ORF">GLAREA_06343</name>
</gene>
<dbReference type="GO" id="GO:0050660">
    <property type="term" value="F:flavin adenine dinucleotide binding"/>
    <property type="evidence" value="ECO:0007669"/>
    <property type="project" value="TreeGrafter"/>
</dbReference>
<sequence length="423" mass="46146">MALETLRLILKYSPQILSFALQLITQRIRAIIHNKTYISTENPKHVLIIGGSFAGIQLAKRLAETLPTGYKVILIEKNSHFNYTFNFPRYSVVRGRQERAFIPYDGLGRGNPVGVFEQIRGTVVKIREDEVVLEDRRIIGYEFLAVATGVTQAPPAKLLACEKTGACGELKALQDRIFESNTIAIVGAGAVGVQLACDIKTFYPDKVVTLIHSRKKLLTSFGRKLHDYVFGKLGELGIEVLLGERPSLTANGDWKAEDLTFQNGSKRLFDLIIPCTGQSPNSSLLASFSPSSISFENGQILVKPTLQIITDSKLDSESCLTNIFALGDVADTGGAKMARAGMMQAQVVCSNIIASISGGKMKAYNPSPLEGSLKLSLGKDNGVGYLQDSDGTEILVPLKGGKVDFEVGNAWWHLGAKYDEKNF</sequence>
<feature type="domain" description="FAD/NAD(P)-binding" evidence="1">
    <location>
        <begin position="45"/>
        <end position="344"/>
    </location>
</feature>
<protein>
    <submittedName>
        <fullName evidence="2">FAD/NAD(P)-binding protein</fullName>
    </submittedName>
</protein>
<dbReference type="HOGENOM" id="CLU_019845_0_0_1"/>
<dbReference type="GeneID" id="19465397"/>
<dbReference type="SUPFAM" id="SSF51905">
    <property type="entry name" value="FAD/NAD(P)-binding domain"/>
    <property type="match status" value="1"/>
</dbReference>
<evidence type="ECO:0000313" key="3">
    <source>
        <dbReference type="Proteomes" id="UP000016922"/>
    </source>
</evidence>